<gene>
    <name evidence="1" type="ORF">SNE40_013092</name>
</gene>
<organism evidence="1 2">
    <name type="scientific">Patella caerulea</name>
    <name type="common">Rayed Mediterranean limpet</name>
    <dbReference type="NCBI Taxonomy" id="87958"/>
    <lineage>
        <taxon>Eukaryota</taxon>
        <taxon>Metazoa</taxon>
        <taxon>Spiralia</taxon>
        <taxon>Lophotrochozoa</taxon>
        <taxon>Mollusca</taxon>
        <taxon>Gastropoda</taxon>
        <taxon>Patellogastropoda</taxon>
        <taxon>Patelloidea</taxon>
        <taxon>Patellidae</taxon>
        <taxon>Patella</taxon>
    </lineage>
</organism>
<evidence type="ECO:0000313" key="2">
    <source>
        <dbReference type="Proteomes" id="UP001347796"/>
    </source>
</evidence>
<proteinExistence type="predicted"/>
<sequence length="84" mass="9385">MLNGIDVQLEGYRSSVFIRTNKRSQASDTPKDGVMAMNAVKTDLFEANKKGGKAMKTFITERLLEKKIGMFAPIRSLKLKTFGD</sequence>
<comment type="caution">
    <text evidence="1">The sequence shown here is derived from an EMBL/GenBank/DDBJ whole genome shotgun (WGS) entry which is preliminary data.</text>
</comment>
<accession>A0AAN8PKM5</accession>
<reference evidence="1 2" key="1">
    <citation type="submission" date="2024-01" db="EMBL/GenBank/DDBJ databases">
        <title>The genome of the rayed Mediterranean limpet Patella caerulea (Linnaeus, 1758).</title>
        <authorList>
            <person name="Anh-Thu Weber A."/>
            <person name="Halstead-Nussloch G."/>
        </authorList>
    </citation>
    <scope>NUCLEOTIDE SEQUENCE [LARGE SCALE GENOMIC DNA]</scope>
    <source>
        <strain evidence="1">AATW-2023a</strain>
        <tissue evidence="1">Whole specimen</tissue>
    </source>
</reference>
<dbReference type="EMBL" id="JAZGQO010000009">
    <property type="protein sequence ID" value="KAK6178289.1"/>
    <property type="molecule type" value="Genomic_DNA"/>
</dbReference>
<dbReference type="AlphaFoldDB" id="A0AAN8PKM5"/>
<protein>
    <submittedName>
        <fullName evidence="1">Uncharacterized protein</fullName>
    </submittedName>
</protein>
<name>A0AAN8PKM5_PATCE</name>
<keyword evidence="2" id="KW-1185">Reference proteome</keyword>
<dbReference type="Proteomes" id="UP001347796">
    <property type="component" value="Unassembled WGS sequence"/>
</dbReference>
<evidence type="ECO:0000313" key="1">
    <source>
        <dbReference type="EMBL" id="KAK6178289.1"/>
    </source>
</evidence>